<organism evidence="1 2">
    <name type="scientific">Candidatus Colwellbacteria bacterium RIFCSPHIGHO2_12_FULL_44_17</name>
    <dbReference type="NCBI Taxonomy" id="1797689"/>
    <lineage>
        <taxon>Bacteria</taxon>
        <taxon>Candidatus Colwelliibacteriota</taxon>
    </lineage>
</organism>
<dbReference type="CDD" id="cd22784">
    <property type="entry name" value="DPBB_MltA_YuiC-like"/>
    <property type="match status" value="1"/>
</dbReference>
<dbReference type="AlphaFoldDB" id="A0A1G1Z739"/>
<proteinExistence type="predicted"/>
<name>A0A1G1Z739_9BACT</name>
<reference evidence="1 2" key="1">
    <citation type="journal article" date="2016" name="Nat. Commun.">
        <title>Thousands of microbial genomes shed light on interconnected biogeochemical processes in an aquifer system.</title>
        <authorList>
            <person name="Anantharaman K."/>
            <person name="Brown C.T."/>
            <person name="Hug L.A."/>
            <person name="Sharon I."/>
            <person name="Castelle C.J."/>
            <person name="Probst A.J."/>
            <person name="Thomas B.C."/>
            <person name="Singh A."/>
            <person name="Wilkins M.J."/>
            <person name="Karaoz U."/>
            <person name="Brodie E.L."/>
            <person name="Williams K.H."/>
            <person name="Hubbard S.S."/>
            <person name="Banfield J.F."/>
        </authorList>
    </citation>
    <scope>NUCLEOTIDE SEQUENCE [LARGE SCALE GENOMIC DNA]</scope>
</reference>
<dbReference type="Proteomes" id="UP000178515">
    <property type="component" value="Unassembled WGS sequence"/>
</dbReference>
<evidence type="ECO:0008006" key="3">
    <source>
        <dbReference type="Google" id="ProtNLM"/>
    </source>
</evidence>
<dbReference type="EMBL" id="MHIX01000014">
    <property type="protein sequence ID" value="OGY59477.1"/>
    <property type="molecule type" value="Genomic_DNA"/>
</dbReference>
<dbReference type="STRING" id="1797689.A3F24_00420"/>
<sequence length="111" mass="12491">MIPGGDALLNPNKPNYVKRMSITLTGYSSTVEETDDTPFITASGKHVRQGIVAANFLPFGTKIRIPELFGDEVFVVEDRMHRRHSDKIDIWFADKQSALRFGVQKTIVEVL</sequence>
<evidence type="ECO:0000313" key="2">
    <source>
        <dbReference type="Proteomes" id="UP000178515"/>
    </source>
</evidence>
<accession>A0A1G1Z739</accession>
<gene>
    <name evidence="1" type="ORF">A3F24_00420</name>
</gene>
<comment type="caution">
    <text evidence="1">The sequence shown here is derived from an EMBL/GenBank/DDBJ whole genome shotgun (WGS) entry which is preliminary data.</text>
</comment>
<evidence type="ECO:0000313" key="1">
    <source>
        <dbReference type="EMBL" id="OGY59477.1"/>
    </source>
</evidence>
<protein>
    <recommendedName>
        <fullName evidence="3">3D domain-containing protein</fullName>
    </recommendedName>
</protein>